<dbReference type="SUPFAM" id="SSF54523">
    <property type="entry name" value="Pili subunits"/>
    <property type="match status" value="1"/>
</dbReference>
<reference evidence="3 4" key="1">
    <citation type="submission" date="2018-02" db="EMBL/GenBank/DDBJ databases">
        <title>Comparative genomes isolates from brazilian mangrove.</title>
        <authorList>
            <person name="Araujo J.E."/>
            <person name="Taketani R.G."/>
            <person name="Silva M.C.P."/>
            <person name="Loureco M.V."/>
            <person name="Andreote F.D."/>
        </authorList>
    </citation>
    <scope>NUCLEOTIDE SEQUENCE [LARGE SCALE GENOMIC DNA]</scope>
    <source>
        <strain evidence="3 4">Nap-Phe MGV</strain>
    </source>
</reference>
<feature type="transmembrane region" description="Helical" evidence="1">
    <location>
        <begin position="15"/>
        <end position="39"/>
    </location>
</feature>
<gene>
    <name evidence="3" type="ORF">C5Y93_19585</name>
</gene>
<dbReference type="InterPro" id="IPR011453">
    <property type="entry name" value="DUF1559"/>
</dbReference>
<dbReference type="Pfam" id="PF07963">
    <property type="entry name" value="N_methyl"/>
    <property type="match status" value="1"/>
</dbReference>
<dbReference type="PANTHER" id="PTHR30093:SF2">
    <property type="entry name" value="TYPE II SECRETION SYSTEM PROTEIN H"/>
    <property type="match status" value="1"/>
</dbReference>
<organism evidence="3 4">
    <name type="scientific">Blastopirellula marina</name>
    <dbReference type="NCBI Taxonomy" id="124"/>
    <lineage>
        <taxon>Bacteria</taxon>
        <taxon>Pseudomonadati</taxon>
        <taxon>Planctomycetota</taxon>
        <taxon>Planctomycetia</taxon>
        <taxon>Pirellulales</taxon>
        <taxon>Pirellulaceae</taxon>
        <taxon>Blastopirellula</taxon>
    </lineage>
</organism>
<dbReference type="PANTHER" id="PTHR30093">
    <property type="entry name" value="GENERAL SECRETION PATHWAY PROTEIN G"/>
    <property type="match status" value="1"/>
</dbReference>
<dbReference type="RefSeq" id="WP_105337149.1">
    <property type="nucleotide sequence ID" value="NZ_PUHZ01000020.1"/>
</dbReference>
<dbReference type="Gene3D" id="3.30.700.10">
    <property type="entry name" value="Glycoprotein, Type 4 Pilin"/>
    <property type="match status" value="1"/>
</dbReference>
<evidence type="ECO:0000256" key="1">
    <source>
        <dbReference type="SAM" id="Phobius"/>
    </source>
</evidence>
<accession>A0A2S8GIL9</accession>
<dbReference type="InterPro" id="IPR045584">
    <property type="entry name" value="Pilin-like"/>
</dbReference>
<dbReference type="InterPro" id="IPR012902">
    <property type="entry name" value="N_methyl_site"/>
</dbReference>
<dbReference type="OrthoDB" id="210622at2"/>
<evidence type="ECO:0000313" key="3">
    <source>
        <dbReference type="EMBL" id="PQO44180.1"/>
    </source>
</evidence>
<dbReference type="PROSITE" id="PS00409">
    <property type="entry name" value="PROKAR_NTER_METHYL"/>
    <property type="match status" value="1"/>
</dbReference>
<sequence>MTLGNQSNAASVRRGFTLVELLVVIAIIGVLIALLLPAVQQAREAARRMQCSNNLKQMGLALHNYHDVHGSFPAGYYRHNNDSSVSAFNGPGWGWGTMILPQIEENNRFDALRVNEQHASDDASILPYSQAALSAYRCPSAPGGDLNESFPNSSTAPAHGLSTYKGVFGDRNTQASYSTSLPNCSYYAGSCNDGGNGIFSPNSKIKFRDITDGTSNTVMIGEVPYGPNGTKNSSGTLIDYRGAVWIGITANGNSTAGVRSNVATIQTLRGVIASGATSKEYVINGTNSNSFGSHHAGGAQFVLGDASARFIPATIEAVTLNRLAVRNDGEVIGEF</sequence>
<evidence type="ECO:0000313" key="4">
    <source>
        <dbReference type="Proteomes" id="UP000237819"/>
    </source>
</evidence>
<proteinExistence type="predicted"/>
<dbReference type="Pfam" id="PF07596">
    <property type="entry name" value="SBP_bac_10"/>
    <property type="match status" value="1"/>
</dbReference>
<protein>
    <submittedName>
        <fullName evidence="3">Prepilin-type cleavage/methylation domain-containing protein</fullName>
    </submittedName>
</protein>
<name>A0A2S8GIL9_9BACT</name>
<comment type="caution">
    <text evidence="3">The sequence shown here is derived from an EMBL/GenBank/DDBJ whole genome shotgun (WGS) entry which is preliminary data.</text>
</comment>
<evidence type="ECO:0000259" key="2">
    <source>
        <dbReference type="Pfam" id="PF07596"/>
    </source>
</evidence>
<keyword evidence="1" id="KW-1133">Transmembrane helix</keyword>
<keyword evidence="1" id="KW-0812">Transmembrane</keyword>
<dbReference type="NCBIfam" id="TIGR04294">
    <property type="entry name" value="pre_pil_HX9DG"/>
    <property type="match status" value="1"/>
</dbReference>
<keyword evidence="1" id="KW-0472">Membrane</keyword>
<feature type="domain" description="DUF1559" evidence="2">
    <location>
        <begin position="40"/>
        <end position="316"/>
    </location>
</feature>
<dbReference type="Proteomes" id="UP000237819">
    <property type="component" value="Unassembled WGS sequence"/>
</dbReference>
<dbReference type="InterPro" id="IPR027558">
    <property type="entry name" value="Pre_pil_HX9DG_C"/>
</dbReference>
<dbReference type="EMBL" id="PUHZ01000020">
    <property type="protein sequence ID" value="PQO44180.1"/>
    <property type="molecule type" value="Genomic_DNA"/>
</dbReference>
<dbReference type="AlphaFoldDB" id="A0A2S8GIL9"/>
<dbReference type="NCBIfam" id="TIGR02532">
    <property type="entry name" value="IV_pilin_GFxxxE"/>
    <property type="match status" value="1"/>
</dbReference>